<keyword evidence="2" id="KW-1185">Reference proteome</keyword>
<organism evidence="1 2">
    <name type="scientific">Cetraspora pellucida</name>
    <dbReference type="NCBI Taxonomy" id="1433469"/>
    <lineage>
        <taxon>Eukaryota</taxon>
        <taxon>Fungi</taxon>
        <taxon>Fungi incertae sedis</taxon>
        <taxon>Mucoromycota</taxon>
        <taxon>Glomeromycotina</taxon>
        <taxon>Glomeromycetes</taxon>
        <taxon>Diversisporales</taxon>
        <taxon>Gigasporaceae</taxon>
        <taxon>Cetraspora</taxon>
    </lineage>
</organism>
<sequence>MSLLLDKKLFLFTFLLSLVVQASQLNPKPFGGDEVCEKVHYPPEILSPVPDLKKCLSTINGLAVYPGDPDYYESIKVANCRNSYFPLVIIYVTKVLDIQISLYCANALNISATARSGGHSYEEYGNGGRNGVMVIDVQKFNQIIINKETKTVAIGTGNRLGPIYYNLNKAGFLIPGGSCPNVGIGGHATGGGFGFVARKYGLSSDSIISAEMVTANGTFLSPINSTHYPDLFFALRGAGNAGYGIITTFTYKIYPIPPIVTSINISYVSEQVEMAFMSLAKVAENLNDNITPYMRLLPDSNDTYTFSIIAIYLGSAKEAQSAVKELIELSNPAYMKFEEMTWWDAISENATMQTIFPVFDREPFKATSFDVAPPGLSREGLNFLRNFLNNIECYTKALIDVYAGGAVSRFPLNSSSFTHRGTFYTIQIAMHLKDRSKEVQVKCLEKHLQFRQEFQKRYTTYFSYQDYIDKDLPNWETRYYGFNLPRLVETKRKYDPHNLFNWQQSIPLKLP</sequence>
<gene>
    <name evidence="1" type="ORF">SPELUC_LOCUS6302</name>
</gene>
<accession>A0ACA9MB90</accession>
<evidence type="ECO:0000313" key="2">
    <source>
        <dbReference type="Proteomes" id="UP000789366"/>
    </source>
</evidence>
<protein>
    <submittedName>
        <fullName evidence="1">6788_t:CDS:1</fullName>
    </submittedName>
</protein>
<name>A0ACA9MB90_9GLOM</name>
<evidence type="ECO:0000313" key="1">
    <source>
        <dbReference type="EMBL" id="CAG8579362.1"/>
    </source>
</evidence>
<proteinExistence type="predicted"/>
<dbReference type="EMBL" id="CAJVPW010007304">
    <property type="protein sequence ID" value="CAG8579362.1"/>
    <property type="molecule type" value="Genomic_DNA"/>
</dbReference>
<comment type="caution">
    <text evidence="1">The sequence shown here is derived from an EMBL/GenBank/DDBJ whole genome shotgun (WGS) entry which is preliminary data.</text>
</comment>
<dbReference type="Proteomes" id="UP000789366">
    <property type="component" value="Unassembled WGS sequence"/>
</dbReference>
<reference evidence="1" key="1">
    <citation type="submission" date="2021-06" db="EMBL/GenBank/DDBJ databases">
        <authorList>
            <person name="Kallberg Y."/>
            <person name="Tangrot J."/>
            <person name="Rosling A."/>
        </authorList>
    </citation>
    <scope>NUCLEOTIDE SEQUENCE</scope>
    <source>
        <strain evidence="1">28 12/20/2015</strain>
    </source>
</reference>